<gene>
    <name evidence="1" type="ORF">C9I28_24000</name>
</gene>
<dbReference type="RefSeq" id="WP_107143696.1">
    <property type="nucleotide sequence ID" value="NZ_CP028324.1"/>
</dbReference>
<dbReference type="Proteomes" id="UP000240505">
    <property type="component" value="Chromosome"/>
</dbReference>
<proteinExistence type="predicted"/>
<evidence type="ECO:0000313" key="1">
    <source>
        <dbReference type="EMBL" id="AVR98360.1"/>
    </source>
</evidence>
<reference evidence="1 2" key="1">
    <citation type="submission" date="2018-03" db="EMBL/GenBank/DDBJ databases">
        <title>Massilia armeniaca sp. nov., isolated from desert soil.</title>
        <authorList>
            <person name="Huang H."/>
            <person name="Ren M."/>
        </authorList>
    </citation>
    <scope>NUCLEOTIDE SEQUENCE [LARGE SCALE GENOMIC DNA]</scope>
    <source>
        <strain evidence="1 2">ZMN-3</strain>
    </source>
</reference>
<dbReference type="EMBL" id="CP028324">
    <property type="protein sequence ID" value="AVR98360.1"/>
    <property type="molecule type" value="Genomic_DNA"/>
</dbReference>
<dbReference type="AlphaFoldDB" id="A0A2R4CFV0"/>
<protein>
    <submittedName>
        <fullName evidence="1">Uncharacterized protein</fullName>
    </submittedName>
</protein>
<sequence length="65" mass="6998">MMLLVVVDGGIIARRGHAVCHALAPAVGILLSRAGAFRQITASTLCLRRRLVIDEVLCKQFLSPV</sequence>
<evidence type="ECO:0000313" key="2">
    <source>
        <dbReference type="Proteomes" id="UP000240505"/>
    </source>
</evidence>
<name>A0A2R4CFV0_9BURK</name>
<dbReference type="KEGG" id="masz:C9I28_24000"/>
<accession>A0A2R4CFV0</accession>
<organism evidence="1 2">
    <name type="scientific">Pseudoduganella armeniaca</name>
    <dbReference type="NCBI Taxonomy" id="2072590"/>
    <lineage>
        <taxon>Bacteria</taxon>
        <taxon>Pseudomonadati</taxon>
        <taxon>Pseudomonadota</taxon>
        <taxon>Betaproteobacteria</taxon>
        <taxon>Burkholderiales</taxon>
        <taxon>Oxalobacteraceae</taxon>
        <taxon>Telluria group</taxon>
        <taxon>Pseudoduganella</taxon>
    </lineage>
</organism>
<keyword evidence="2" id="KW-1185">Reference proteome</keyword>